<dbReference type="Pfam" id="PF01594">
    <property type="entry name" value="AI-2E_transport"/>
    <property type="match status" value="1"/>
</dbReference>
<comment type="subcellular location">
    <subcellularLocation>
        <location evidence="1">Cell membrane</location>
        <topology evidence="1">Multi-pass membrane protein</topology>
    </subcellularLocation>
</comment>
<sequence>MVLALFILLVLLLDGRTVWEWVLRVLPRPARQPADGAGTQAWHAVTGYMRGIVVVALVDSTLIALALLLIGVPAVAPLAALTFVGAFLPYAGATTAGLAAVAVALVAKGPVAGLLVLGAVVLVQMIDGYVLEPLVLGKAVRLHPLAVVVVITLGGLLGGIGGAVVAVPLTGAINAATVHLRARTGSAAGQALGT</sequence>
<keyword evidence="3" id="KW-0813">Transport</keyword>
<evidence type="ECO:0000256" key="5">
    <source>
        <dbReference type="ARBA" id="ARBA00022692"/>
    </source>
</evidence>
<evidence type="ECO:0000256" key="7">
    <source>
        <dbReference type="ARBA" id="ARBA00023136"/>
    </source>
</evidence>
<comment type="similarity">
    <text evidence="2">Belongs to the autoinducer-2 exporter (AI-2E) (TC 2.A.86) family.</text>
</comment>
<dbReference type="GO" id="GO:0055085">
    <property type="term" value="P:transmembrane transport"/>
    <property type="evidence" value="ECO:0007669"/>
    <property type="project" value="TreeGrafter"/>
</dbReference>
<evidence type="ECO:0008006" key="10">
    <source>
        <dbReference type="Google" id="ProtNLM"/>
    </source>
</evidence>
<keyword evidence="7 8" id="KW-0472">Membrane</keyword>
<feature type="transmembrane region" description="Helical" evidence="8">
    <location>
        <begin position="142"/>
        <end position="167"/>
    </location>
</feature>
<dbReference type="PANTHER" id="PTHR21716">
    <property type="entry name" value="TRANSMEMBRANE PROTEIN"/>
    <property type="match status" value="1"/>
</dbReference>
<accession>A0A6J4L0W9</accession>
<feature type="transmembrane region" description="Helical" evidence="8">
    <location>
        <begin position="48"/>
        <end position="71"/>
    </location>
</feature>
<gene>
    <name evidence="9" type="ORF">AVDCRST_MAG07-1149</name>
</gene>
<dbReference type="PANTHER" id="PTHR21716:SF53">
    <property type="entry name" value="PERMEASE PERM-RELATED"/>
    <property type="match status" value="1"/>
</dbReference>
<dbReference type="InterPro" id="IPR002229">
    <property type="entry name" value="RhesusRHD"/>
</dbReference>
<evidence type="ECO:0000256" key="6">
    <source>
        <dbReference type="ARBA" id="ARBA00022989"/>
    </source>
</evidence>
<dbReference type="PRINTS" id="PR00342">
    <property type="entry name" value="RHESUSRHD"/>
</dbReference>
<evidence type="ECO:0000256" key="3">
    <source>
        <dbReference type="ARBA" id="ARBA00022448"/>
    </source>
</evidence>
<organism evidence="9">
    <name type="scientific">uncultured Frankineae bacterium</name>
    <dbReference type="NCBI Taxonomy" id="437475"/>
    <lineage>
        <taxon>Bacteria</taxon>
        <taxon>Bacillati</taxon>
        <taxon>Actinomycetota</taxon>
        <taxon>Actinomycetes</taxon>
        <taxon>Frankiales</taxon>
        <taxon>environmental samples</taxon>
    </lineage>
</organism>
<reference evidence="9" key="1">
    <citation type="submission" date="2020-02" db="EMBL/GenBank/DDBJ databases">
        <authorList>
            <person name="Meier V. D."/>
        </authorList>
    </citation>
    <scope>NUCLEOTIDE SEQUENCE</scope>
    <source>
        <strain evidence="9">AVDCRST_MAG07</strain>
    </source>
</reference>
<dbReference type="GO" id="GO:0005886">
    <property type="term" value="C:plasma membrane"/>
    <property type="evidence" value="ECO:0007669"/>
    <property type="project" value="UniProtKB-SubCell"/>
</dbReference>
<dbReference type="AlphaFoldDB" id="A0A6J4L0W9"/>
<keyword evidence="4" id="KW-1003">Cell membrane</keyword>
<evidence type="ECO:0000256" key="4">
    <source>
        <dbReference type="ARBA" id="ARBA00022475"/>
    </source>
</evidence>
<dbReference type="EMBL" id="CADCUB010000056">
    <property type="protein sequence ID" value="CAA9320206.1"/>
    <property type="molecule type" value="Genomic_DNA"/>
</dbReference>
<evidence type="ECO:0000313" key="9">
    <source>
        <dbReference type="EMBL" id="CAA9320206.1"/>
    </source>
</evidence>
<dbReference type="InterPro" id="IPR002549">
    <property type="entry name" value="AI-2E-like"/>
</dbReference>
<proteinExistence type="inferred from homology"/>
<feature type="transmembrane region" description="Helical" evidence="8">
    <location>
        <begin position="111"/>
        <end position="130"/>
    </location>
</feature>
<feature type="transmembrane region" description="Helical" evidence="8">
    <location>
        <begin position="78"/>
        <end position="105"/>
    </location>
</feature>
<evidence type="ECO:0000256" key="8">
    <source>
        <dbReference type="SAM" id="Phobius"/>
    </source>
</evidence>
<keyword evidence="6 8" id="KW-1133">Transmembrane helix</keyword>
<protein>
    <recommendedName>
        <fullName evidence="10">AI-2E family transporter</fullName>
    </recommendedName>
</protein>
<evidence type="ECO:0000256" key="2">
    <source>
        <dbReference type="ARBA" id="ARBA00009773"/>
    </source>
</evidence>
<keyword evidence="5 8" id="KW-0812">Transmembrane</keyword>
<evidence type="ECO:0000256" key="1">
    <source>
        <dbReference type="ARBA" id="ARBA00004651"/>
    </source>
</evidence>
<name>A0A6J4L0W9_9ACTN</name>